<dbReference type="Proteomes" id="UP000243459">
    <property type="component" value="Chromosome 6"/>
</dbReference>
<evidence type="ECO:0000256" key="2">
    <source>
        <dbReference type="ARBA" id="ARBA00022475"/>
    </source>
</evidence>
<keyword evidence="3" id="KW-0449">Lipoprotein</keyword>
<dbReference type="EMBL" id="CM007386">
    <property type="protein sequence ID" value="ONK67431.1"/>
    <property type="molecule type" value="Genomic_DNA"/>
</dbReference>
<organism evidence="10 11">
    <name type="scientific">Asparagus officinalis</name>
    <name type="common">Garden asparagus</name>
    <dbReference type="NCBI Taxonomy" id="4686"/>
    <lineage>
        <taxon>Eukaryota</taxon>
        <taxon>Viridiplantae</taxon>
        <taxon>Streptophyta</taxon>
        <taxon>Embryophyta</taxon>
        <taxon>Tracheophyta</taxon>
        <taxon>Spermatophyta</taxon>
        <taxon>Magnoliopsida</taxon>
        <taxon>Liliopsida</taxon>
        <taxon>Asparagales</taxon>
        <taxon>Asparagaceae</taxon>
        <taxon>Asparagoideae</taxon>
        <taxon>Asparagus</taxon>
    </lineage>
</organism>
<dbReference type="AlphaFoldDB" id="A0A5P1ES88"/>
<feature type="chain" id="PRO_5024360129" description="X8 domain-containing protein" evidence="8">
    <location>
        <begin position="27"/>
        <end position="131"/>
    </location>
</feature>
<dbReference type="FunFam" id="1.20.58.1040:FF:000001">
    <property type="entry name" value="Glucan endo-1,3-beta-glucosidase 4"/>
    <property type="match status" value="1"/>
</dbReference>
<comment type="subcellular location">
    <subcellularLocation>
        <location evidence="1">Cell membrane</location>
        <topology evidence="1">Lipid-anchor</topology>
        <topology evidence="1">GPI-anchor</topology>
    </subcellularLocation>
</comment>
<dbReference type="PANTHER" id="PTHR31044">
    <property type="entry name" value="BETA-1,3 GLUCANASE"/>
    <property type="match status" value="1"/>
</dbReference>
<keyword evidence="2" id="KW-1003">Cell membrane</keyword>
<evidence type="ECO:0000256" key="4">
    <source>
        <dbReference type="ARBA" id="ARBA00022729"/>
    </source>
</evidence>
<sequence length="131" mass="14355">MMRTFPTKLLLLLSSLMLIMILATSGSVLEVDREQQQQQQQWCVASDKATDEGLQEALDWACSTQGGANCSSIQPSGICFLPNTLKDHASFAFNDYWQKFKGQGGTCDFKGSALLVHADPSHDLCAFPLLP</sequence>
<accession>A0A5P1ES88</accession>
<gene>
    <name evidence="10" type="ORF">A4U43_C06F20180</name>
</gene>
<dbReference type="GO" id="GO:0005886">
    <property type="term" value="C:plasma membrane"/>
    <property type="evidence" value="ECO:0007669"/>
    <property type="project" value="UniProtKB-SubCell"/>
</dbReference>
<evidence type="ECO:0000256" key="8">
    <source>
        <dbReference type="SAM" id="SignalP"/>
    </source>
</evidence>
<dbReference type="Gramene" id="ONK67431">
    <property type="protein sequence ID" value="ONK67431"/>
    <property type="gene ID" value="A4U43_C06F20180"/>
</dbReference>
<keyword evidence="11" id="KW-1185">Reference proteome</keyword>
<dbReference type="OrthoDB" id="2019109at2759"/>
<dbReference type="GO" id="GO:0098552">
    <property type="term" value="C:side of membrane"/>
    <property type="evidence" value="ECO:0007669"/>
    <property type="project" value="UniProtKB-KW"/>
</dbReference>
<feature type="domain" description="X8" evidence="9">
    <location>
        <begin position="41"/>
        <end position="127"/>
    </location>
</feature>
<keyword evidence="3" id="KW-0336">GPI-anchor</keyword>
<evidence type="ECO:0000313" key="10">
    <source>
        <dbReference type="EMBL" id="ONK67431.1"/>
    </source>
</evidence>
<evidence type="ECO:0000256" key="7">
    <source>
        <dbReference type="ARBA" id="ARBA00023180"/>
    </source>
</evidence>
<dbReference type="InterPro" id="IPR012946">
    <property type="entry name" value="X8"/>
</dbReference>
<keyword evidence="6" id="KW-1015">Disulfide bond</keyword>
<evidence type="ECO:0000256" key="3">
    <source>
        <dbReference type="ARBA" id="ARBA00022622"/>
    </source>
</evidence>
<evidence type="ECO:0000256" key="6">
    <source>
        <dbReference type="ARBA" id="ARBA00023157"/>
    </source>
</evidence>
<dbReference type="OMA" id="ACKFEVI"/>
<protein>
    <recommendedName>
        <fullName evidence="9">X8 domain-containing protein</fullName>
    </recommendedName>
</protein>
<keyword evidence="5" id="KW-0472">Membrane</keyword>
<reference evidence="11" key="1">
    <citation type="journal article" date="2017" name="Nat. Commun.">
        <title>The asparagus genome sheds light on the origin and evolution of a young Y chromosome.</title>
        <authorList>
            <person name="Harkess A."/>
            <person name="Zhou J."/>
            <person name="Xu C."/>
            <person name="Bowers J.E."/>
            <person name="Van der Hulst R."/>
            <person name="Ayyampalayam S."/>
            <person name="Mercati F."/>
            <person name="Riccardi P."/>
            <person name="McKain M.R."/>
            <person name="Kakrana A."/>
            <person name="Tang H."/>
            <person name="Ray J."/>
            <person name="Groenendijk J."/>
            <person name="Arikit S."/>
            <person name="Mathioni S.M."/>
            <person name="Nakano M."/>
            <person name="Shan H."/>
            <person name="Telgmann-Rauber A."/>
            <person name="Kanno A."/>
            <person name="Yue Z."/>
            <person name="Chen H."/>
            <person name="Li W."/>
            <person name="Chen Y."/>
            <person name="Xu X."/>
            <person name="Zhang Y."/>
            <person name="Luo S."/>
            <person name="Chen H."/>
            <person name="Gao J."/>
            <person name="Mao Z."/>
            <person name="Pires J.C."/>
            <person name="Luo M."/>
            <person name="Kudrna D."/>
            <person name="Wing R.A."/>
            <person name="Meyers B.C."/>
            <person name="Yi K."/>
            <person name="Kong H."/>
            <person name="Lavrijsen P."/>
            <person name="Sunseri F."/>
            <person name="Falavigna A."/>
            <person name="Ye Y."/>
            <person name="Leebens-Mack J.H."/>
            <person name="Chen G."/>
        </authorList>
    </citation>
    <scope>NUCLEOTIDE SEQUENCE [LARGE SCALE GENOMIC DNA]</scope>
    <source>
        <strain evidence="11">cv. DH0086</strain>
    </source>
</reference>
<dbReference type="Pfam" id="PF07983">
    <property type="entry name" value="X8"/>
    <property type="match status" value="1"/>
</dbReference>
<evidence type="ECO:0000256" key="5">
    <source>
        <dbReference type="ARBA" id="ARBA00023136"/>
    </source>
</evidence>
<keyword evidence="4 8" id="KW-0732">Signal</keyword>
<name>A0A5P1ES88_ASPOF</name>
<dbReference type="Gene3D" id="1.20.58.1040">
    <property type="match status" value="1"/>
</dbReference>
<proteinExistence type="predicted"/>
<dbReference type="InterPro" id="IPR044788">
    <property type="entry name" value="X8_dom_prot"/>
</dbReference>
<dbReference type="GO" id="GO:0009506">
    <property type="term" value="C:plasmodesma"/>
    <property type="evidence" value="ECO:0007669"/>
    <property type="project" value="UniProtKB-ARBA"/>
</dbReference>
<evidence type="ECO:0000259" key="9">
    <source>
        <dbReference type="SMART" id="SM00768"/>
    </source>
</evidence>
<dbReference type="PANTHER" id="PTHR31044:SF35">
    <property type="entry name" value="GLUCAN ENDO-1,3-BETA-GLUCOSIDASE 4-LIKE"/>
    <property type="match status" value="1"/>
</dbReference>
<evidence type="ECO:0000256" key="1">
    <source>
        <dbReference type="ARBA" id="ARBA00004609"/>
    </source>
</evidence>
<keyword evidence="7" id="KW-0325">Glycoprotein</keyword>
<dbReference type="SMART" id="SM00768">
    <property type="entry name" value="X8"/>
    <property type="match status" value="1"/>
</dbReference>
<feature type="signal peptide" evidence="8">
    <location>
        <begin position="1"/>
        <end position="26"/>
    </location>
</feature>
<evidence type="ECO:0000313" key="11">
    <source>
        <dbReference type="Proteomes" id="UP000243459"/>
    </source>
</evidence>